<dbReference type="EMBL" id="BSNX01000075">
    <property type="protein sequence ID" value="GLQ76118.1"/>
    <property type="molecule type" value="Genomic_DNA"/>
</dbReference>
<dbReference type="RefSeq" id="WP_224055717.1">
    <property type="nucleotide sequence ID" value="NZ_AP025145.1"/>
</dbReference>
<evidence type="ECO:0000259" key="3">
    <source>
        <dbReference type="Pfam" id="PF00188"/>
    </source>
</evidence>
<dbReference type="Gene3D" id="3.40.33.10">
    <property type="entry name" value="CAP"/>
    <property type="match status" value="1"/>
</dbReference>
<keyword evidence="2" id="KW-0732">Signal</keyword>
<dbReference type="AlphaFoldDB" id="A0AAV5P0M4"/>
<reference evidence="5" key="1">
    <citation type="journal article" date="2019" name="Int. J. Syst. Evol. Microbiol.">
        <title>The Global Catalogue of Microorganisms (GCM) 10K type strain sequencing project: providing services to taxonomists for standard genome sequencing and annotation.</title>
        <authorList>
            <consortium name="The Broad Institute Genomics Platform"/>
            <consortium name="The Broad Institute Genome Sequencing Center for Infectious Disease"/>
            <person name="Wu L."/>
            <person name="Ma J."/>
        </authorList>
    </citation>
    <scope>NUCLEOTIDE SEQUENCE [LARGE SCALE GENOMIC DNA]</scope>
    <source>
        <strain evidence="5">NBRC 15640</strain>
    </source>
</reference>
<dbReference type="CDD" id="cd05379">
    <property type="entry name" value="CAP_bacterial"/>
    <property type="match status" value="1"/>
</dbReference>
<keyword evidence="5" id="KW-1185">Reference proteome</keyword>
<accession>A0AAV5P0M4</accession>
<proteinExistence type="predicted"/>
<dbReference type="InterPro" id="IPR035940">
    <property type="entry name" value="CAP_sf"/>
</dbReference>
<dbReference type="PANTHER" id="PTHR31157">
    <property type="entry name" value="SCP DOMAIN-CONTAINING PROTEIN"/>
    <property type="match status" value="1"/>
</dbReference>
<protein>
    <recommendedName>
        <fullName evidence="3">SCP domain-containing protein</fullName>
    </recommendedName>
</protein>
<feature type="signal peptide" evidence="2">
    <location>
        <begin position="1"/>
        <end position="19"/>
    </location>
</feature>
<dbReference type="Pfam" id="PF00188">
    <property type="entry name" value="CAP"/>
    <property type="match status" value="1"/>
</dbReference>
<evidence type="ECO:0000256" key="2">
    <source>
        <dbReference type="SAM" id="SignalP"/>
    </source>
</evidence>
<evidence type="ECO:0000313" key="5">
    <source>
        <dbReference type="Proteomes" id="UP001156690"/>
    </source>
</evidence>
<dbReference type="InterPro" id="IPR014044">
    <property type="entry name" value="CAP_dom"/>
</dbReference>
<feature type="compositionally biased region" description="Low complexity" evidence="1">
    <location>
        <begin position="23"/>
        <end position="39"/>
    </location>
</feature>
<dbReference type="Proteomes" id="UP001156690">
    <property type="component" value="Unassembled WGS sequence"/>
</dbReference>
<evidence type="ECO:0000256" key="1">
    <source>
        <dbReference type="SAM" id="MobiDB-lite"/>
    </source>
</evidence>
<feature type="chain" id="PRO_5043495708" description="SCP domain-containing protein" evidence="2">
    <location>
        <begin position="20"/>
        <end position="212"/>
    </location>
</feature>
<feature type="region of interest" description="Disordered" evidence="1">
    <location>
        <begin position="23"/>
        <end position="69"/>
    </location>
</feature>
<sequence>MLYGVKTGTLLAVSLSILAGCGSDNSSSTSTGGQTTNPPTTQPPTTQPPTTQPPTTQPPTTKPTKPTKPPIEQEAFAKEMLEVINEYRASSQVCGGRSMPAVAPLTWNTQLTEAAHVHSSNMANYNFFDHDGLDGKKPADRAKDVGYAGNYVGENISAGRTNIHDVMAGWMSSKGHCENIMRAGFKEVGAAMVENSDAKYRYYWTQVFGAAK</sequence>
<feature type="compositionally biased region" description="Pro residues" evidence="1">
    <location>
        <begin position="40"/>
        <end position="69"/>
    </location>
</feature>
<evidence type="ECO:0000313" key="4">
    <source>
        <dbReference type="EMBL" id="GLQ76118.1"/>
    </source>
</evidence>
<dbReference type="SUPFAM" id="SSF55797">
    <property type="entry name" value="PR-1-like"/>
    <property type="match status" value="1"/>
</dbReference>
<feature type="domain" description="SCP" evidence="3">
    <location>
        <begin position="81"/>
        <end position="208"/>
    </location>
</feature>
<gene>
    <name evidence="4" type="ORF">GCM10007932_54810</name>
</gene>
<name>A0AAV5P0M4_9VIBR</name>
<comment type="caution">
    <text evidence="4">The sequence shown here is derived from an EMBL/GenBank/DDBJ whole genome shotgun (WGS) entry which is preliminary data.</text>
</comment>
<organism evidence="4 5">
    <name type="scientific">Vibrio penaeicida</name>
    <dbReference type="NCBI Taxonomy" id="104609"/>
    <lineage>
        <taxon>Bacteria</taxon>
        <taxon>Pseudomonadati</taxon>
        <taxon>Pseudomonadota</taxon>
        <taxon>Gammaproteobacteria</taxon>
        <taxon>Vibrionales</taxon>
        <taxon>Vibrionaceae</taxon>
        <taxon>Vibrio</taxon>
    </lineage>
</organism>
<dbReference type="PANTHER" id="PTHR31157:SF1">
    <property type="entry name" value="SCP DOMAIN-CONTAINING PROTEIN"/>
    <property type="match status" value="1"/>
</dbReference>
<dbReference type="PROSITE" id="PS51257">
    <property type="entry name" value="PROKAR_LIPOPROTEIN"/>
    <property type="match status" value="1"/>
</dbReference>